<proteinExistence type="predicted"/>
<dbReference type="Proteomes" id="UP001055172">
    <property type="component" value="Unassembled WGS sequence"/>
</dbReference>
<keyword evidence="2" id="KW-0472">Membrane</keyword>
<evidence type="ECO:0000256" key="2">
    <source>
        <dbReference type="SAM" id="Phobius"/>
    </source>
</evidence>
<dbReference type="AlphaFoldDB" id="A0AA37GJS9"/>
<evidence type="ECO:0000256" key="1">
    <source>
        <dbReference type="SAM" id="MobiDB-lite"/>
    </source>
</evidence>
<keyword evidence="2" id="KW-1133">Transmembrane helix</keyword>
<sequence length="75" mass="7776">MDSTIRATGNASPLSRRKATTPTGNPAPPSPWPARRAAAFSFLPREGVACPVILGLSPCLCLSIVMAEVAFLLGP</sequence>
<organism evidence="3 4">
    <name type="scientific">Colletotrichum liriopes</name>
    <dbReference type="NCBI Taxonomy" id="708192"/>
    <lineage>
        <taxon>Eukaryota</taxon>
        <taxon>Fungi</taxon>
        <taxon>Dikarya</taxon>
        <taxon>Ascomycota</taxon>
        <taxon>Pezizomycotina</taxon>
        <taxon>Sordariomycetes</taxon>
        <taxon>Hypocreomycetidae</taxon>
        <taxon>Glomerellales</taxon>
        <taxon>Glomerellaceae</taxon>
        <taxon>Colletotrichum</taxon>
        <taxon>Colletotrichum spaethianum species complex</taxon>
    </lineage>
</organism>
<feature type="transmembrane region" description="Helical" evidence="2">
    <location>
        <begin position="52"/>
        <end position="73"/>
    </location>
</feature>
<accession>A0AA37GJS9</accession>
<protein>
    <submittedName>
        <fullName evidence="3">Uncharacterized protein</fullName>
    </submittedName>
</protein>
<gene>
    <name evidence="3" type="ORF">ColLi_04489</name>
</gene>
<keyword evidence="2" id="KW-0812">Transmembrane</keyword>
<dbReference type="EMBL" id="BPPX01000007">
    <property type="protein sequence ID" value="GJC81651.1"/>
    <property type="molecule type" value="Genomic_DNA"/>
</dbReference>
<feature type="region of interest" description="Disordered" evidence="1">
    <location>
        <begin position="1"/>
        <end position="32"/>
    </location>
</feature>
<keyword evidence="4" id="KW-1185">Reference proteome</keyword>
<comment type="caution">
    <text evidence="3">The sequence shown here is derived from an EMBL/GenBank/DDBJ whole genome shotgun (WGS) entry which is preliminary data.</text>
</comment>
<reference evidence="3 4" key="1">
    <citation type="submission" date="2021-07" db="EMBL/GenBank/DDBJ databases">
        <title>Genome data of Colletotrichum spaethianum.</title>
        <authorList>
            <person name="Utami Y.D."/>
            <person name="Hiruma K."/>
        </authorList>
    </citation>
    <scope>NUCLEOTIDE SEQUENCE [LARGE SCALE GENOMIC DNA]</scope>
    <source>
        <strain evidence="3 4">MAFF 242679</strain>
    </source>
</reference>
<evidence type="ECO:0000313" key="4">
    <source>
        <dbReference type="Proteomes" id="UP001055172"/>
    </source>
</evidence>
<name>A0AA37GJS9_9PEZI</name>
<feature type="compositionally biased region" description="Polar residues" evidence="1">
    <location>
        <begin position="1"/>
        <end position="13"/>
    </location>
</feature>
<evidence type="ECO:0000313" key="3">
    <source>
        <dbReference type="EMBL" id="GJC81651.1"/>
    </source>
</evidence>